<dbReference type="PANTHER" id="PTHR43652">
    <property type="entry name" value="BASIC AMINO ACID ANTIPORTER YFCC-RELATED"/>
    <property type="match status" value="1"/>
</dbReference>
<dbReference type="EMBL" id="BAAAFZ010000006">
    <property type="protein sequence ID" value="GAA0568017.1"/>
    <property type="molecule type" value="Genomic_DNA"/>
</dbReference>
<dbReference type="PANTHER" id="PTHR43652:SF2">
    <property type="entry name" value="BASIC AMINO ACID ANTIPORTER YFCC-RELATED"/>
    <property type="match status" value="1"/>
</dbReference>
<evidence type="ECO:0000256" key="8">
    <source>
        <dbReference type="SAM" id="Phobius"/>
    </source>
</evidence>
<keyword evidence="2" id="KW-0813">Transport</keyword>
<dbReference type="InterPro" id="IPR006037">
    <property type="entry name" value="RCK_C"/>
</dbReference>
<dbReference type="RefSeq" id="WP_343893315.1">
    <property type="nucleotide sequence ID" value="NZ_BAAAFZ010000006.1"/>
</dbReference>
<evidence type="ECO:0000313" key="11">
    <source>
        <dbReference type="Proteomes" id="UP001501588"/>
    </source>
</evidence>
<feature type="transmembrane region" description="Helical" evidence="8">
    <location>
        <begin position="477"/>
        <end position="502"/>
    </location>
</feature>
<dbReference type="Pfam" id="PF02080">
    <property type="entry name" value="TrkA_C"/>
    <property type="match status" value="2"/>
</dbReference>
<feature type="transmembrane region" description="Helical" evidence="8">
    <location>
        <begin position="447"/>
        <end position="465"/>
    </location>
</feature>
<dbReference type="SUPFAM" id="SSF116726">
    <property type="entry name" value="TrkA C-terminal domain-like"/>
    <property type="match status" value="2"/>
</dbReference>
<feature type="region of interest" description="Disordered" evidence="7">
    <location>
        <begin position="296"/>
        <end position="315"/>
    </location>
</feature>
<feature type="transmembrane region" description="Helical" evidence="8">
    <location>
        <begin position="408"/>
        <end position="441"/>
    </location>
</feature>
<evidence type="ECO:0000256" key="4">
    <source>
        <dbReference type="ARBA" id="ARBA00022737"/>
    </source>
</evidence>
<dbReference type="InterPro" id="IPR036721">
    <property type="entry name" value="RCK_C_sf"/>
</dbReference>
<evidence type="ECO:0000256" key="1">
    <source>
        <dbReference type="ARBA" id="ARBA00004141"/>
    </source>
</evidence>
<evidence type="ECO:0000313" key="10">
    <source>
        <dbReference type="EMBL" id="GAA0568017.1"/>
    </source>
</evidence>
<comment type="subcellular location">
    <subcellularLocation>
        <location evidence="1">Membrane</location>
        <topology evidence="1">Multi-pass membrane protein</topology>
    </subcellularLocation>
</comment>
<dbReference type="InterPro" id="IPR004680">
    <property type="entry name" value="Cit_transptr-like_dom"/>
</dbReference>
<evidence type="ECO:0000256" key="6">
    <source>
        <dbReference type="ARBA" id="ARBA00023136"/>
    </source>
</evidence>
<evidence type="ECO:0000256" key="3">
    <source>
        <dbReference type="ARBA" id="ARBA00022692"/>
    </source>
</evidence>
<evidence type="ECO:0000259" key="9">
    <source>
        <dbReference type="PROSITE" id="PS51202"/>
    </source>
</evidence>
<feature type="compositionally biased region" description="Acidic residues" evidence="7">
    <location>
        <begin position="305"/>
        <end position="315"/>
    </location>
</feature>
<feature type="domain" description="RCK C-terminal" evidence="9">
    <location>
        <begin position="304"/>
        <end position="389"/>
    </location>
</feature>
<evidence type="ECO:0000256" key="5">
    <source>
        <dbReference type="ARBA" id="ARBA00022989"/>
    </source>
</evidence>
<name>A0ABP3PML5_9PROT</name>
<feature type="transmembrane region" description="Helical" evidence="8">
    <location>
        <begin position="30"/>
        <end position="49"/>
    </location>
</feature>
<dbReference type="InterPro" id="IPR051679">
    <property type="entry name" value="DASS-Related_Transporters"/>
</dbReference>
<reference evidence="11" key="1">
    <citation type="journal article" date="2019" name="Int. J. Syst. Evol. Microbiol.">
        <title>The Global Catalogue of Microorganisms (GCM) 10K type strain sequencing project: providing services to taxonomists for standard genome sequencing and annotation.</title>
        <authorList>
            <consortium name="The Broad Institute Genomics Platform"/>
            <consortium name="The Broad Institute Genome Sequencing Center for Infectious Disease"/>
            <person name="Wu L."/>
            <person name="Ma J."/>
        </authorList>
    </citation>
    <scope>NUCLEOTIDE SEQUENCE [LARGE SCALE GENOMIC DNA]</scope>
    <source>
        <strain evidence="11">JCM 9933</strain>
    </source>
</reference>
<gene>
    <name evidence="10" type="ORF">GCM10009416_02540</name>
</gene>
<keyword evidence="11" id="KW-1185">Reference proteome</keyword>
<feature type="transmembrane region" description="Helical" evidence="8">
    <location>
        <begin position="535"/>
        <end position="554"/>
    </location>
</feature>
<evidence type="ECO:0000256" key="2">
    <source>
        <dbReference type="ARBA" id="ARBA00022448"/>
    </source>
</evidence>
<sequence length="599" mass="62472">MTIDQALAFGLVGTTIGLFVWGRLPYDLVALLSLLAGVVVGIVPADKAFDGFADDVVVIVATALLVSSAVARSGAVETAMRPLLRRLRGTGAQVSALSGMVLVLSAFTKNIGALAIFMPVAFQLGRRTGTSPSSLLMPMAFASLIGGLVTLIGTSPNIIVSRLREDITGQPFGMFDFAPVGLGIALAGWVFLSLGWRLLPQGRRGAASMDAALNIEGYTTEAVLLPDSPLTGRTVAELEALGEGGVTVATVIRERFRRYTPWPDWVLRPDDVLLLQGEAEDLDRVVARAGLRLAGEQAKPPAGADAEDGDEGEDSVVEGVVTADSPLIGRTPAQMDLHRRFGVSLLAVSRSGQPVGQRLNAVRLRAGDVALLKGSSGALPGALAELRVLPLSQRDIALGRNRRSLLPVLVLGAAMVLLALHLVPVAVAFFGAAVALLALRAMTMREAYGTVEWSVLILLGALIPVSEAIRTTGGTDLIAGWLSGAVAALPPTAAVALIMVAAMAVTPFLNNAATVLMLAPIAGSLAKQLELNPDAFLMAVAIGAACDFLTPIGHQCNTLVMGPGGYRFGDYWRLGLPLSVIVVLVGVPLIALFWPLRPA</sequence>
<feature type="domain" description="RCK C-terminal" evidence="9">
    <location>
        <begin position="206"/>
        <end position="291"/>
    </location>
</feature>
<accession>A0ABP3PML5</accession>
<keyword evidence="3 8" id="KW-0812">Transmembrane</keyword>
<keyword evidence="6 8" id="KW-0472">Membrane</keyword>
<feature type="transmembrane region" description="Helical" evidence="8">
    <location>
        <begin position="508"/>
        <end position="526"/>
    </location>
</feature>
<feature type="transmembrane region" description="Helical" evidence="8">
    <location>
        <begin position="134"/>
        <end position="160"/>
    </location>
</feature>
<protein>
    <submittedName>
        <fullName evidence="10">SLC13 family permease</fullName>
    </submittedName>
</protein>
<proteinExistence type="predicted"/>
<organism evidence="10 11">
    <name type="scientific">Craurococcus roseus</name>
    <dbReference type="NCBI Taxonomy" id="77585"/>
    <lineage>
        <taxon>Bacteria</taxon>
        <taxon>Pseudomonadati</taxon>
        <taxon>Pseudomonadota</taxon>
        <taxon>Alphaproteobacteria</taxon>
        <taxon>Acetobacterales</taxon>
        <taxon>Acetobacteraceae</taxon>
        <taxon>Craurococcus</taxon>
    </lineage>
</organism>
<feature type="transmembrane region" description="Helical" evidence="8">
    <location>
        <begin position="96"/>
        <end position="122"/>
    </location>
</feature>
<evidence type="ECO:0000256" key="7">
    <source>
        <dbReference type="SAM" id="MobiDB-lite"/>
    </source>
</evidence>
<dbReference type="Proteomes" id="UP001501588">
    <property type="component" value="Unassembled WGS sequence"/>
</dbReference>
<keyword evidence="5 8" id="KW-1133">Transmembrane helix</keyword>
<feature type="transmembrane region" description="Helical" evidence="8">
    <location>
        <begin position="7"/>
        <end position="24"/>
    </location>
</feature>
<feature type="transmembrane region" description="Helical" evidence="8">
    <location>
        <begin position="180"/>
        <end position="199"/>
    </location>
</feature>
<feature type="transmembrane region" description="Helical" evidence="8">
    <location>
        <begin position="574"/>
        <end position="596"/>
    </location>
</feature>
<keyword evidence="4" id="KW-0677">Repeat</keyword>
<dbReference type="Pfam" id="PF03600">
    <property type="entry name" value="CitMHS"/>
    <property type="match status" value="1"/>
</dbReference>
<comment type="caution">
    <text evidence="10">The sequence shown here is derived from an EMBL/GenBank/DDBJ whole genome shotgun (WGS) entry which is preliminary data.</text>
</comment>
<feature type="transmembrane region" description="Helical" evidence="8">
    <location>
        <begin position="56"/>
        <end position="76"/>
    </location>
</feature>
<dbReference type="PROSITE" id="PS51202">
    <property type="entry name" value="RCK_C"/>
    <property type="match status" value="2"/>
</dbReference>
<dbReference type="Gene3D" id="3.30.70.1450">
    <property type="entry name" value="Regulator of K+ conductance, C-terminal domain"/>
    <property type="match status" value="2"/>
</dbReference>